<dbReference type="Pfam" id="PF00126">
    <property type="entry name" value="HTH_1"/>
    <property type="match status" value="1"/>
</dbReference>
<dbReference type="Gene3D" id="1.10.10.10">
    <property type="entry name" value="Winged helix-like DNA-binding domain superfamily/Winged helix DNA-binding domain"/>
    <property type="match status" value="1"/>
</dbReference>
<dbReference type="GO" id="GO:0003700">
    <property type="term" value="F:DNA-binding transcription factor activity"/>
    <property type="evidence" value="ECO:0007669"/>
    <property type="project" value="InterPro"/>
</dbReference>
<sequence>MNLKQLQYFRVLAGYEHFTKAAEQLSITQPSLSHAISELEKELGTYLFEKHGRNIRLTKYGRFFLQYVERSLDELEKGEKKLHDITCPSRGVVDVAFMYHLGPQMIPNMIQAFSRKNEYKNVRFTLSQGSTKKIFQDLKTGKVDIAFTLMDDDEPEIEFIPLFKQEMVAVASYDHPLARYDSIDMKDTAPYPFILFNQSSDMRRIIDKLFESAGVIPQISCEMDEADVIAGLAAINFGIAIMPKSLLLNNNNLKVLSINHPLANPAVCMACVKNRYLCPATEAFQQFSLNYSNDLVLQLH</sequence>
<dbReference type="OrthoDB" id="9803735at2"/>
<dbReference type="InterPro" id="IPR000847">
    <property type="entry name" value="LysR_HTH_N"/>
</dbReference>
<protein>
    <submittedName>
        <fullName evidence="6">LysR family transcriptional regulator</fullName>
    </submittedName>
</protein>
<dbReference type="PRINTS" id="PR00039">
    <property type="entry name" value="HTHLYSR"/>
</dbReference>
<dbReference type="SUPFAM" id="SSF53850">
    <property type="entry name" value="Periplasmic binding protein-like II"/>
    <property type="match status" value="1"/>
</dbReference>
<dbReference type="GO" id="GO:0005829">
    <property type="term" value="C:cytosol"/>
    <property type="evidence" value="ECO:0007669"/>
    <property type="project" value="TreeGrafter"/>
</dbReference>
<evidence type="ECO:0000313" key="6">
    <source>
        <dbReference type="EMBL" id="KAA9031139.1"/>
    </source>
</evidence>
<keyword evidence="2" id="KW-0805">Transcription regulation</keyword>
<dbReference type="CDD" id="cd08434">
    <property type="entry name" value="PBP2_GltC_like"/>
    <property type="match status" value="1"/>
</dbReference>
<dbReference type="PANTHER" id="PTHR30419">
    <property type="entry name" value="HTH-TYPE TRANSCRIPTIONAL REGULATOR YBHD"/>
    <property type="match status" value="1"/>
</dbReference>
<feature type="domain" description="HTH lysR-type" evidence="5">
    <location>
        <begin position="1"/>
        <end position="58"/>
    </location>
</feature>
<comment type="caution">
    <text evidence="6">The sequence shown here is derived from an EMBL/GenBank/DDBJ whole genome shotgun (WGS) entry which is preliminary data.</text>
</comment>
<proteinExistence type="inferred from homology"/>
<gene>
    <name evidence="6" type="ORF">F4V44_01535</name>
</gene>
<organism evidence="6 7">
    <name type="scientific">Niallia endozanthoxylica</name>
    <dbReference type="NCBI Taxonomy" id="2036016"/>
    <lineage>
        <taxon>Bacteria</taxon>
        <taxon>Bacillati</taxon>
        <taxon>Bacillota</taxon>
        <taxon>Bacilli</taxon>
        <taxon>Bacillales</taxon>
        <taxon>Bacillaceae</taxon>
        <taxon>Niallia</taxon>
    </lineage>
</organism>
<dbReference type="Gene3D" id="3.40.190.290">
    <property type="match status" value="1"/>
</dbReference>
<dbReference type="EMBL" id="VYKL01000005">
    <property type="protein sequence ID" value="KAA9031139.1"/>
    <property type="molecule type" value="Genomic_DNA"/>
</dbReference>
<dbReference type="RefSeq" id="WP_150438223.1">
    <property type="nucleotide sequence ID" value="NZ_VYKL01000005.1"/>
</dbReference>
<comment type="similarity">
    <text evidence="1">Belongs to the LysR transcriptional regulatory family.</text>
</comment>
<evidence type="ECO:0000256" key="1">
    <source>
        <dbReference type="ARBA" id="ARBA00009437"/>
    </source>
</evidence>
<dbReference type="InterPro" id="IPR036388">
    <property type="entry name" value="WH-like_DNA-bd_sf"/>
</dbReference>
<dbReference type="SUPFAM" id="SSF46785">
    <property type="entry name" value="Winged helix' DNA-binding domain"/>
    <property type="match status" value="1"/>
</dbReference>
<evidence type="ECO:0000313" key="7">
    <source>
        <dbReference type="Proteomes" id="UP000326671"/>
    </source>
</evidence>
<dbReference type="GO" id="GO:0003677">
    <property type="term" value="F:DNA binding"/>
    <property type="evidence" value="ECO:0007669"/>
    <property type="project" value="UniProtKB-KW"/>
</dbReference>
<evidence type="ECO:0000256" key="3">
    <source>
        <dbReference type="ARBA" id="ARBA00023125"/>
    </source>
</evidence>
<dbReference type="PROSITE" id="PS50931">
    <property type="entry name" value="HTH_LYSR"/>
    <property type="match status" value="1"/>
</dbReference>
<keyword evidence="4" id="KW-0804">Transcription</keyword>
<accession>A0A5J5I402</accession>
<evidence type="ECO:0000256" key="2">
    <source>
        <dbReference type="ARBA" id="ARBA00023015"/>
    </source>
</evidence>
<dbReference type="Proteomes" id="UP000326671">
    <property type="component" value="Unassembled WGS sequence"/>
</dbReference>
<keyword evidence="3" id="KW-0238">DNA-binding</keyword>
<dbReference type="InterPro" id="IPR050950">
    <property type="entry name" value="HTH-type_LysR_regulators"/>
</dbReference>
<keyword evidence="7" id="KW-1185">Reference proteome</keyword>
<evidence type="ECO:0000259" key="5">
    <source>
        <dbReference type="PROSITE" id="PS50931"/>
    </source>
</evidence>
<dbReference type="Pfam" id="PF03466">
    <property type="entry name" value="LysR_substrate"/>
    <property type="match status" value="1"/>
</dbReference>
<dbReference type="InterPro" id="IPR036390">
    <property type="entry name" value="WH_DNA-bd_sf"/>
</dbReference>
<dbReference type="AlphaFoldDB" id="A0A5J5I402"/>
<dbReference type="PANTHER" id="PTHR30419:SF28">
    <property type="entry name" value="HTH-TYPE TRANSCRIPTIONAL REGULATOR BSDA"/>
    <property type="match status" value="1"/>
</dbReference>
<name>A0A5J5I402_9BACI</name>
<reference evidence="6 7" key="1">
    <citation type="submission" date="2019-09" db="EMBL/GenBank/DDBJ databases">
        <title>Whole genome sequences of isolates from the Mars Exploration Rovers.</title>
        <authorList>
            <person name="Seuylemezian A."/>
            <person name="Vaishampayan P."/>
        </authorList>
    </citation>
    <scope>NUCLEOTIDE SEQUENCE [LARGE SCALE GENOMIC DNA]</scope>
    <source>
        <strain evidence="6 7">MER_TA_151</strain>
    </source>
</reference>
<evidence type="ECO:0000256" key="4">
    <source>
        <dbReference type="ARBA" id="ARBA00023163"/>
    </source>
</evidence>
<dbReference type="InterPro" id="IPR005119">
    <property type="entry name" value="LysR_subst-bd"/>
</dbReference>
<dbReference type="FunFam" id="1.10.10.10:FF:000001">
    <property type="entry name" value="LysR family transcriptional regulator"/>
    <property type="match status" value="1"/>
</dbReference>